<dbReference type="InterPro" id="IPR023696">
    <property type="entry name" value="Ureohydrolase_dom_sf"/>
</dbReference>
<keyword evidence="1" id="KW-0479">Metal-binding</keyword>
<dbReference type="Pfam" id="PF00491">
    <property type="entry name" value="Arginase"/>
    <property type="match status" value="1"/>
</dbReference>
<accession>A0A1Q9CDG0</accession>
<organism evidence="4 5">
    <name type="scientific">Symbiodinium microadriaticum</name>
    <name type="common">Dinoflagellate</name>
    <name type="synonym">Zooxanthella microadriatica</name>
    <dbReference type="NCBI Taxonomy" id="2951"/>
    <lineage>
        <taxon>Eukaryota</taxon>
        <taxon>Sar</taxon>
        <taxon>Alveolata</taxon>
        <taxon>Dinophyceae</taxon>
        <taxon>Suessiales</taxon>
        <taxon>Symbiodiniaceae</taxon>
        <taxon>Symbiodinium</taxon>
    </lineage>
</organism>
<dbReference type="PANTHER" id="PTHR11358">
    <property type="entry name" value="ARGINASE/AGMATINASE"/>
    <property type="match status" value="1"/>
</dbReference>
<dbReference type="GO" id="GO:0033389">
    <property type="term" value="P:putrescine biosynthetic process from arginine, via agmatine"/>
    <property type="evidence" value="ECO:0007669"/>
    <property type="project" value="TreeGrafter"/>
</dbReference>
<proteinExistence type="inferred from homology"/>
<dbReference type="CDD" id="cd09988">
    <property type="entry name" value="Formimidoylglutamase"/>
    <property type="match status" value="1"/>
</dbReference>
<dbReference type="GO" id="GO:0008783">
    <property type="term" value="F:agmatinase activity"/>
    <property type="evidence" value="ECO:0007669"/>
    <property type="project" value="TreeGrafter"/>
</dbReference>
<reference evidence="4 5" key="1">
    <citation type="submission" date="2016-02" db="EMBL/GenBank/DDBJ databases">
        <title>Genome analysis of coral dinoflagellate symbionts highlights evolutionary adaptations to a symbiotic lifestyle.</title>
        <authorList>
            <person name="Aranda M."/>
            <person name="Li Y."/>
            <person name="Liew Y.J."/>
            <person name="Baumgarten S."/>
            <person name="Simakov O."/>
            <person name="Wilson M."/>
            <person name="Piel J."/>
            <person name="Ashoor H."/>
            <person name="Bougouffa S."/>
            <person name="Bajic V.B."/>
            <person name="Ryu T."/>
            <person name="Ravasi T."/>
            <person name="Bayer T."/>
            <person name="Micklem G."/>
            <person name="Kim H."/>
            <person name="Bhak J."/>
            <person name="Lajeunesse T.C."/>
            <person name="Voolstra C.R."/>
        </authorList>
    </citation>
    <scope>NUCLEOTIDE SEQUENCE [LARGE SCALE GENOMIC DNA]</scope>
    <source>
        <strain evidence="4 5">CCMP2467</strain>
    </source>
</reference>
<dbReference type="EMBL" id="LSRX01001328">
    <property type="protein sequence ID" value="OLP80958.1"/>
    <property type="molecule type" value="Genomic_DNA"/>
</dbReference>
<comment type="caution">
    <text evidence="4">The sequence shown here is derived from an EMBL/GenBank/DDBJ whole genome shotgun (WGS) entry which is preliminary data.</text>
</comment>
<dbReference type="PROSITE" id="PS51409">
    <property type="entry name" value="ARGINASE_2"/>
    <property type="match status" value="1"/>
</dbReference>
<dbReference type="SUPFAM" id="SSF52768">
    <property type="entry name" value="Arginase/deacetylase"/>
    <property type="match status" value="1"/>
</dbReference>
<sequence length="455" mass="49162">MQTPQPQSNKAKGIPEEYSWKGYTTRRYKYFPNRNRKQTAVYSWLDALAENDSHNILANKAFIKVLADVPEEGAKKSPKEEAKALIGFTAFGYLLAEVIDRHNESKEEMWKEYARPESFAEVVVSGTDVLFTRAAHRPGDPRLGSIVTDGRDGTFVLIGFPADEGCVRNGGRSGAKGGPEAFRRFFHGMGTVVNPEYDVDLRDYLTVSDAGNVAGDTLEDMHAALREVVADVVQGGGIPIVIGGGNDQSAPNGFGALDGLQRKHGGRDGGEGGAAPPLAIVNIDAHLDVRPLMDDGRPTSGTPFRQLLESGQIEHGNFTEFAAQGSQCSADHAEYVCDRGGRIVWLSQLGGEITPNVFDHCVLGPAARKAFFLSFDIDSIQSSDCPGVSCPATVGITAADAMEICRRCGAHDGLTVVDFSELNPAVEDYRTPRLVVNLVYNLLLGYALKQKGKRS</sequence>
<evidence type="ECO:0000256" key="1">
    <source>
        <dbReference type="ARBA" id="ARBA00022723"/>
    </source>
</evidence>
<gene>
    <name evidence="4" type="primary">hutG</name>
    <name evidence="4" type="ORF">AK812_SmicGene38560</name>
</gene>
<dbReference type="Gene3D" id="3.40.800.10">
    <property type="entry name" value="Ureohydrolase domain"/>
    <property type="match status" value="1"/>
</dbReference>
<comment type="similarity">
    <text evidence="3">Belongs to the arginase family.</text>
</comment>
<dbReference type="OMA" id="YMKDISN"/>
<dbReference type="InterPro" id="IPR006035">
    <property type="entry name" value="Ureohydrolase"/>
</dbReference>
<keyword evidence="5" id="KW-1185">Reference proteome</keyword>
<name>A0A1Q9CDG0_SYMMI</name>
<protein>
    <submittedName>
        <fullName evidence="4">Formimidoylglutamase</fullName>
    </submittedName>
</protein>
<evidence type="ECO:0000313" key="5">
    <source>
        <dbReference type="Proteomes" id="UP000186817"/>
    </source>
</evidence>
<dbReference type="Proteomes" id="UP000186817">
    <property type="component" value="Unassembled WGS sequence"/>
</dbReference>
<dbReference type="PANTHER" id="PTHR11358:SF26">
    <property type="entry name" value="GUANIDINO ACID HYDROLASE, MITOCHONDRIAL"/>
    <property type="match status" value="1"/>
</dbReference>
<keyword evidence="2" id="KW-0378">Hydrolase</keyword>
<dbReference type="OrthoDB" id="288726at2759"/>
<evidence type="ECO:0000256" key="3">
    <source>
        <dbReference type="PROSITE-ProRule" id="PRU00742"/>
    </source>
</evidence>
<evidence type="ECO:0000256" key="2">
    <source>
        <dbReference type="ARBA" id="ARBA00022801"/>
    </source>
</evidence>
<evidence type="ECO:0000313" key="4">
    <source>
        <dbReference type="EMBL" id="OLP80958.1"/>
    </source>
</evidence>
<dbReference type="GO" id="GO:0046872">
    <property type="term" value="F:metal ion binding"/>
    <property type="evidence" value="ECO:0007669"/>
    <property type="project" value="UniProtKB-KW"/>
</dbReference>
<dbReference type="AlphaFoldDB" id="A0A1Q9CDG0"/>